<accession>A0A1M5QHS2</accession>
<dbReference type="RefSeq" id="WP_073335869.1">
    <property type="nucleotide sequence ID" value="NZ_FQXM01000002.1"/>
</dbReference>
<dbReference type="InterPro" id="IPR029061">
    <property type="entry name" value="THDP-binding"/>
</dbReference>
<reference evidence="13 14" key="1">
    <citation type="submission" date="2016-11" db="EMBL/GenBank/DDBJ databases">
        <authorList>
            <person name="Jaros S."/>
            <person name="Januszkiewicz K."/>
            <person name="Wedrychowicz H."/>
        </authorList>
    </citation>
    <scope>NUCLEOTIDE SEQUENCE [LARGE SCALE GENOMIC DNA]</scope>
    <source>
        <strain evidence="13 14">DSM 8605</strain>
    </source>
</reference>
<keyword evidence="14" id="KW-1185">Reference proteome</keyword>
<dbReference type="InterPro" id="IPR029035">
    <property type="entry name" value="DHS-like_NAD/FAD-binding_dom"/>
</dbReference>
<comment type="pathway">
    <text evidence="1 9">Amino-acid biosynthesis; L-isoleucine biosynthesis; L-isoleucine from 2-oxobutanoate: step 1/4.</text>
</comment>
<comment type="cofactor">
    <cofactor evidence="9">
        <name>Mg(2+)</name>
        <dbReference type="ChEBI" id="CHEBI:18420"/>
    </cofactor>
    <text evidence="9">Binds 1 Mg(2+) ion per subunit.</text>
</comment>
<dbReference type="Pfam" id="PF02775">
    <property type="entry name" value="TPP_enzyme_C"/>
    <property type="match status" value="1"/>
</dbReference>
<evidence type="ECO:0000313" key="14">
    <source>
        <dbReference type="Proteomes" id="UP000184447"/>
    </source>
</evidence>
<dbReference type="InterPro" id="IPR011766">
    <property type="entry name" value="TPP_enzyme_TPP-bd"/>
</dbReference>
<dbReference type="PROSITE" id="PS00187">
    <property type="entry name" value="TPP_ENZYMES"/>
    <property type="match status" value="1"/>
</dbReference>
<dbReference type="Gene3D" id="3.40.50.1220">
    <property type="entry name" value="TPP-binding domain"/>
    <property type="match status" value="1"/>
</dbReference>
<organism evidence="13 14">
    <name type="scientific">Clostridium grantii DSM 8605</name>
    <dbReference type="NCBI Taxonomy" id="1121316"/>
    <lineage>
        <taxon>Bacteria</taxon>
        <taxon>Bacillati</taxon>
        <taxon>Bacillota</taxon>
        <taxon>Clostridia</taxon>
        <taxon>Eubacteriales</taxon>
        <taxon>Clostridiaceae</taxon>
        <taxon>Clostridium</taxon>
    </lineage>
</organism>
<dbReference type="OrthoDB" id="4494979at2"/>
<dbReference type="UniPathway" id="UPA00047">
    <property type="reaction ID" value="UER00055"/>
</dbReference>
<evidence type="ECO:0000256" key="9">
    <source>
        <dbReference type="RuleBase" id="RU003591"/>
    </source>
</evidence>
<dbReference type="InterPro" id="IPR045229">
    <property type="entry name" value="TPP_enz"/>
</dbReference>
<evidence type="ECO:0000313" key="13">
    <source>
        <dbReference type="EMBL" id="SHH13340.1"/>
    </source>
</evidence>
<evidence type="ECO:0000256" key="1">
    <source>
        <dbReference type="ARBA" id="ARBA00004974"/>
    </source>
</evidence>
<dbReference type="GO" id="GO:0009097">
    <property type="term" value="P:isoleucine biosynthetic process"/>
    <property type="evidence" value="ECO:0007669"/>
    <property type="project" value="UniProtKB-UniPathway"/>
</dbReference>
<keyword evidence="6 9" id="KW-0786">Thiamine pyrophosphate</keyword>
<comment type="similarity">
    <text evidence="3 9">Belongs to the TPP enzyme family.</text>
</comment>
<keyword evidence="7 9" id="KW-0100">Branched-chain amino acid biosynthesis</keyword>
<dbReference type="STRING" id="1121316.SAMN02745207_00091"/>
<evidence type="ECO:0000256" key="2">
    <source>
        <dbReference type="ARBA" id="ARBA00005025"/>
    </source>
</evidence>
<dbReference type="AlphaFoldDB" id="A0A1M5QHS2"/>
<evidence type="ECO:0000256" key="5">
    <source>
        <dbReference type="ARBA" id="ARBA00022605"/>
    </source>
</evidence>
<dbReference type="PANTHER" id="PTHR18968:SF13">
    <property type="entry name" value="ACETOLACTATE SYNTHASE CATALYTIC SUBUNIT, MITOCHONDRIAL"/>
    <property type="match status" value="1"/>
</dbReference>
<evidence type="ECO:0000256" key="7">
    <source>
        <dbReference type="ARBA" id="ARBA00023304"/>
    </source>
</evidence>
<dbReference type="CDD" id="cd07035">
    <property type="entry name" value="TPP_PYR_POX_like"/>
    <property type="match status" value="1"/>
</dbReference>
<dbReference type="InterPro" id="IPR012000">
    <property type="entry name" value="Thiamin_PyroP_enz_cen_dom"/>
</dbReference>
<evidence type="ECO:0000259" key="11">
    <source>
        <dbReference type="Pfam" id="PF02775"/>
    </source>
</evidence>
<dbReference type="InterPro" id="IPR012846">
    <property type="entry name" value="Acetolactate_synth_lsu"/>
</dbReference>
<dbReference type="GO" id="GO:0050660">
    <property type="term" value="F:flavin adenine dinucleotide binding"/>
    <property type="evidence" value="ECO:0007669"/>
    <property type="project" value="InterPro"/>
</dbReference>
<evidence type="ECO:0000256" key="8">
    <source>
        <dbReference type="ARBA" id="ARBA00048670"/>
    </source>
</evidence>
<dbReference type="GO" id="GO:0030976">
    <property type="term" value="F:thiamine pyrophosphate binding"/>
    <property type="evidence" value="ECO:0007669"/>
    <property type="project" value="UniProtKB-UniRule"/>
</dbReference>
<dbReference type="SUPFAM" id="SSF52518">
    <property type="entry name" value="Thiamin diphosphate-binding fold (THDP-binding)"/>
    <property type="match status" value="2"/>
</dbReference>
<dbReference type="Pfam" id="PF02776">
    <property type="entry name" value="TPP_enzyme_N"/>
    <property type="match status" value="1"/>
</dbReference>
<dbReference type="InterPro" id="IPR012001">
    <property type="entry name" value="Thiamin_PyroP_enz_TPP-bd_dom"/>
</dbReference>
<protein>
    <recommendedName>
        <fullName evidence="4 9">Acetolactate synthase</fullName>
        <ecNumber evidence="4 9">2.2.1.6</ecNumber>
    </recommendedName>
</protein>
<feature type="domain" description="Thiamine pyrophosphate enzyme N-terminal TPP-binding" evidence="12">
    <location>
        <begin position="3"/>
        <end position="114"/>
    </location>
</feature>
<name>A0A1M5QHS2_9CLOT</name>
<keyword evidence="9" id="KW-0460">Magnesium</keyword>
<sequence>MIGSEAIVKCLEKENVTKVFGYPGVPVVPLYEALRTSSIDHILVRHEQAAGHSASGYARSTRSIGVCIGTSGPGATNLITAIATAYMDSIPLVVITGQIESNLIGKDIFQEADTIGATASFTKHNYLIKDVNDIPRIFKEAFYIAGSGRKGPVLIDIPLDIQKMEINFEYPEEANIRGYKPTTEGHKLQIQRAIHRIEKSKKPLVCIGGGIISANAEDELKEFINKSHIPVVHTLMAKDGINSNSNYYIGLIGTHGKAHANKAVKEADLIILIGTRVADRATGGSTFAKNADLIHIDIDPAEIGKNLGTSIPLVGDSKYILQEINKDIKVIDTEDWIKEINLNKRESPNFGMNDYVCPKFALNLISDMIEDDAIITTDVGQNQIWTAHHFHIYGERRFLTSGGLGTMGYSIPSAVGAKIGNPDKRVVAICGDGGFQMCMFELGTILANNLDIIILLFENGVLGMVNEFQNKVYKATNGIDLIKNPDFIKLAEAYNIKGRKVYENSQLKDVIHEAMNTEGSFLINCLVSKDQKTL</sequence>
<dbReference type="GO" id="GO:0003984">
    <property type="term" value="F:acetolactate synthase activity"/>
    <property type="evidence" value="ECO:0007669"/>
    <property type="project" value="UniProtKB-EC"/>
</dbReference>
<comment type="pathway">
    <text evidence="2 9">Amino-acid biosynthesis; L-valine biosynthesis; L-valine from pyruvate: step 1/4.</text>
</comment>
<comment type="cofactor">
    <cofactor evidence="9">
        <name>thiamine diphosphate</name>
        <dbReference type="ChEBI" id="CHEBI:58937"/>
    </cofactor>
    <text evidence="9">Binds 1 thiamine pyrophosphate per subunit.</text>
</comment>
<dbReference type="Proteomes" id="UP000184447">
    <property type="component" value="Unassembled WGS sequence"/>
</dbReference>
<dbReference type="EC" id="2.2.1.6" evidence="4 9"/>
<feature type="domain" description="Thiamine pyrophosphate enzyme TPP-binding" evidence="11">
    <location>
        <begin position="378"/>
        <end position="525"/>
    </location>
</feature>
<dbReference type="FunFam" id="3.40.50.970:FF:000007">
    <property type="entry name" value="Acetolactate synthase"/>
    <property type="match status" value="1"/>
</dbReference>
<gene>
    <name evidence="13" type="ORF">SAMN02745207_00091</name>
</gene>
<dbReference type="Pfam" id="PF00205">
    <property type="entry name" value="TPP_enzyme_M"/>
    <property type="match status" value="1"/>
</dbReference>
<evidence type="ECO:0000256" key="4">
    <source>
        <dbReference type="ARBA" id="ARBA00013145"/>
    </source>
</evidence>
<comment type="catalytic activity">
    <reaction evidence="8 9">
        <text>2 pyruvate + H(+) = (2S)-2-acetolactate + CO2</text>
        <dbReference type="Rhea" id="RHEA:25249"/>
        <dbReference type="ChEBI" id="CHEBI:15361"/>
        <dbReference type="ChEBI" id="CHEBI:15378"/>
        <dbReference type="ChEBI" id="CHEBI:16526"/>
        <dbReference type="ChEBI" id="CHEBI:58476"/>
        <dbReference type="EC" id="2.2.1.6"/>
    </reaction>
</comment>
<keyword evidence="9" id="KW-0479">Metal-binding</keyword>
<dbReference type="EMBL" id="FQXM01000002">
    <property type="protein sequence ID" value="SHH13340.1"/>
    <property type="molecule type" value="Genomic_DNA"/>
</dbReference>
<dbReference type="PANTHER" id="PTHR18968">
    <property type="entry name" value="THIAMINE PYROPHOSPHATE ENZYMES"/>
    <property type="match status" value="1"/>
</dbReference>
<feature type="domain" description="Thiamine pyrophosphate enzyme central" evidence="10">
    <location>
        <begin position="190"/>
        <end position="324"/>
    </location>
</feature>
<dbReference type="SUPFAM" id="SSF52467">
    <property type="entry name" value="DHS-like NAD/FAD-binding domain"/>
    <property type="match status" value="1"/>
</dbReference>
<dbReference type="UniPathway" id="UPA00049">
    <property type="reaction ID" value="UER00059"/>
</dbReference>
<dbReference type="GO" id="GO:0009099">
    <property type="term" value="P:L-valine biosynthetic process"/>
    <property type="evidence" value="ECO:0007669"/>
    <property type="project" value="UniProtKB-UniPathway"/>
</dbReference>
<dbReference type="GO" id="GO:0005948">
    <property type="term" value="C:acetolactate synthase complex"/>
    <property type="evidence" value="ECO:0007669"/>
    <property type="project" value="TreeGrafter"/>
</dbReference>
<dbReference type="Gene3D" id="3.40.50.970">
    <property type="match status" value="2"/>
</dbReference>
<evidence type="ECO:0000259" key="10">
    <source>
        <dbReference type="Pfam" id="PF00205"/>
    </source>
</evidence>
<proteinExistence type="inferred from homology"/>
<evidence type="ECO:0000256" key="3">
    <source>
        <dbReference type="ARBA" id="ARBA00007812"/>
    </source>
</evidence>
<dbReference type="NCBIfam" id="TIGR00118">
    <property type="entry name" value="acolac_lg"/>
    <property type="match status" value="1"/>
</dbReference>
<evidence type="ECO:0000256" key="6">
    <source>
        <dbReference type="ARBA" id="ARBA00023052"/>
    </source>
</evidence>
<dbReference type="GO" id="GO:0000287">
    <property type="term" value="F:magnesium ion binding"/>
    <property type="evidence" value="ECO:0007669"/>
    <property type="project" value="UniProtKB-UniRule"/>
</dbReference>
<evidence type="ECO:0000259" key="12">
    <source>
        <dbReference type="Pfam" id="PF02776"/>
    </source>
</evidence>
<dbReference type="InterPro" id="IPR000399">
    <property type="entry name" value="TPP-bd_CS"/>
</dbReference>
<keyword evidence="5 9" id="KW-0028">Amino-acid biosynthesis</keyword>
<keyword evidence="9" id="KW-0808">Transferase</keyword>